<dbReference type="InParanoid" id="G4N311"/>
<evidence type="ECO:0000313" key="1">
    <source>
        <dbReference type="EMBL" id="EHA51770.1"/>
    </source>
</evidence>
<sequence>MDSWNLAIAMKIAAPPRTSSAQACVDVCVVMAARQDHLRQGIAKRGQANGLAGVRRSKGAGNGVLMKKPKTKLATAIQIN</sequence>
<proteinExistence type="predicted"/>
<dbReference type="GeneID" id="12984143"/>
<name>G4N311_PYRO7</name>
<organism evidence="1 2">
    <name type="scientific">Pyricularia oryzae (strain 70-15 / ATCC MYA-4617 / FGSC 8958)</name>
    <name type="common">Rice blast fungus</name>
    <name type="synonym">Magnaporthe oryzae</name>
    <dbReference type="NCBI Taxonomy" id="242507"/>
    <lineage>
        <taxon>Eukaryota</taxon>
        <taxon>Fungi</taxon>
        <taxon>Dikarya</taxon>
        <taxon>Ascomycota</taxon>
        <taxon>Pezizomycotina</taxon>
        <taxon>Sordariomycetes</taxon>
        <taxon>Sordariomycetidae</taxon>
        <taxon>Magnaporthales</taxon>
        <taxon>Pyriculariaceae</taxon>
        <taxon>Pyricularia</taxon>
    </lineage>
</organism>
<protein>
    <submittedName>
        <fullName evidence="1">Uncharacterized protein</fullName>
    </submittedName>
</protein>
<dbReference type="KEGG" id="mgr:MGG_16672"/>
<dbReference type="EMBL" id="CM001233">
    <property type="protein sequence ID" value="EHA51770.1"/>
    <property type="molecule type" value="Genomic_DNA"/>
</dbReference>
<dbReference type="AlphaFoldDB" id="G4N311"/>
<dbReference type="VEuPathDB" id="FungiDB:MGG_16672"/>
<keyword evidence="2" id="KW-1185">Reference proteome</keyword>
<evidence type="ECO:0000313" key="2">
    <source>
        <dbReference type="Proteomes" id="UP000009058"/>
    </source>
</evidence>
<dbReference type="RefSeq" id="XP_003711577.1">
    <property type="nucleotide sequence ID" value="XM_003711529.1"/>
</dbReference>
<dbReference type="Proteomes" id="UP000009058">
    <property type="component" value="Chromosome 3"/>
</dbReference>
<accession>G4N311</accession>
<reference key="2">
    <citation type="submission" date="2011-05" db="EMBL/GenBank/DDBJ databases">
        <title>The Genome Sequence of Magnaporthe oryzae 70-15.</title>
        <authorList>
            <consortium name="The Broad Institute Genome Sequencing Platform"/>
            <person name="Ma L.-J."/>
            <person name="Dead R."/>
            <person name="Young S.K."/>
            <person name="Zeng Q."/>
            <person name="Gargeya S."/>
            <person name="Fitzgerald M."/>
            <person name="Haas B."/>
            <person name="Abouelleil A."/>
            <person name="Alvarado L."/>
            <person name="Arachchi H.M."/>
            <person name="Berlin A."/>
            <person name="Brown A."/>
            <person name="Chapman S.B."/>
            <person name="Chen Z."/>
            <person name="Dunbar C."/>
            <person name="Freedman E."/>
            <person name="Gearin G."/>
            <person name="Gellesch M."/>
            <person name="Goldberg J."/>
            <person name="Griggs A."/>
            <person name="Gujja S."/>
            <person name="Heiman D."/>
            <person name="Howarth C."/>
            <person name="Larson L."/>
            <person name="Lui A."/>
            <person name="MacDonald P.J.P."/>
            <person name="Mehta T."/>
            <person name="Montmayeur A."/>
            <person name="Murphy C."/>
            <person name="Neiman D."/>
            <person name="Pearson M."/>
            <person name="Priest M."/>
            <person name="Roberts A."/>
            <person name="Saif S."/>
            <person name="Shea T."/>
            <person name="Shenoy N."/>
            <person name="Sisk P."/>
            <person name="Stolte C."/>
            <person name="Sykes S."/>
            <person name="Yandava C."/>
            <person name="Wortman J."/>
            <person name="Nusbaum C."/>
            <person name="Birren B."/>
        </authorList>
    </citation>
    <scope>NUCLEOTIDE SEQUENCE</scope>
    <source>
        <strain>70-15</strain>
    </source>
</reference>
<gene>
    <name evidence="1" type="ORF">MGG_16672</name>
</gene>
<reference evidence="1 2" key="1">
    <citation type="journal article" date="2005" name="Nature">
        <title>The genome sequence of the rice blast fungus Magnaporthe grisea.</title>
        <authorList>
            <person name="Dean R.A."/>
            <person name="Talbot N.J."/>
            <person name="Ebbole D.J."/>
            <person name="Farman M.L."/>
            <person name="Mitchell T.K."/>
            <person name="Orbach M.J."/>
            <person name="Thon M."/>
            <person name="Kulkarni R."/>
            <person name="Xu J.R."/>
            <person name="Pan H."/>
            <person name="Read N.D."/>
            <person name="Lee Y.H."/>
            <person name="Carbone I."/>
            <person name="Brown D."/>
            <person name="Oh Y.Y."/>
            <person name="Donofrio N."/>
            <person name="Jeong J.S."/>
            <person name="Soanes D.M."/>
            <person name="Djonovic S."/>
            <person name="Kolomiets E."/>
            <person name="Rehmeyer C."/>
            <person name="Li W."/>
            <person name="Harding M."/>
            <person name="Kim S."/>
            <person name="Lebrun M.H."/>
            <person name="Bohnert H."/>
            <person name="Coughlan S."/>
            <person name="Butler J."/>
            <person name="Calvo S."/>
            <person name="Ma L.J."/>
            <person name="Nicol R."/>
            <person name="Purcell S."/>
            <person name="Nusbaum C."/>
            <person name="Galagan J.E."/>
            <person name="Birren B.W."/>
        </authorList>
    </citation>
    <scope>NUCLEOTIDE SEQUENCE [LARGE SCALE GENOMIC DNA]</scope>
    <source>
        <strain evidence="2">70-15 / ATCC MYA-4617 / FGSC 8958</strain>
    </source>
</reference>
<dbReference type="HOGENOM" id="CLU_2590203_0_0_1"/>